<proteinExistence type="predicted"/>
<evidence type="ECO:0000313" key="3">
    <source>
        <dbReference type="Proteomes" id="UP000027222"/>
    </source>
</evidence>
<keyword evidence="1" id="KW-0472">Membrane</keyword>
<dbReference type="HOGENOM" id="CLU_1570758_0_0_1"/>
<reference evidence="3" key="1">
    <citation type="journal article" date="2014" name="Proc. Natl. Acad. Sci. U.S.A.">
        <title>Extensive sampling of basidiomycete genomes demonstrates inadequacy of the white-rot/brown-rot paradigm for wood decay fungi.</title>
        <authorList>
            <person name="Riley R."/>
            <person name="Salamov A.A."/>
            <person name="Brown D.W."/>
            <person name="Nagy L.G."/>
            <person name="Floudas D."/>
            <person name="Held B.W."/>
            <person name="Levasseur A."/>
            <person name="Lombard V."/>
            <person name="Morin E."/>
            <person name="Otillar R."/>
            <person name="Lindquist E.A."/>
            <person name="Sun H."/>
            <person name="LaButti K.M."/>
            <person name="Schmutz J."/>
            <person name="Jabbour D."/>
            <person name="Luo H."/>
            <person name="Baker S.E."/>
            <person name="Pisabarro A.G."/>
            <person name="Walton J.D."/>
            <person name="Blanchette R.A."/>
            <person name="Henrissat B."/>
            <person name="Martin F."/>
            <person name="Cullen D."/>
            <person name="Hibbett D.S."/>
            <person name="Grigoriev I.V."/>
        </authorList>
    </citation>
    <scope>NUCLEOTIDE SEQUENCE [LARGE SCALE GENOMIC DNA]</scope>
    <source>
        <strain evidence="3">CBS 339.88</strain>
    </source>
</reference>
<name>A0A067T0R9_GALM3</name>
<evidence type="ECO:0000313" key="2">
    <source>
        <dbReference type="EMBL" id="KDR76741.1"/>
    </source>
</evidence>
<dbReference type="Proteomes" id="UP000027222">
    <property type="component" value="Unassembled WGS sequence"/>
</dbReference>
<dbReference type="EMBL" id="KL142378">
    <property type="protein sequence ID" value="KDR76741.1"/>
    <property type="molecule type" value="Genomic_DNA"/>
</dbReference>
<feature type="transmembrane region" description="Helical" evidence="1">
    <location>
        <begin position="110"/>
        <end position="143"/>
    </location>
</feature>
<dbReference type="AlphaFoldDB" id="A0A067T0R9"/>
<evidence type="ECO:0000256" key="1">
    <source>
        <dbReference type="SAM" id="Phobius"/>
    </source>
</evidence>
<evidence type="ECO:0008006" key="4">
    <source>
        <dbReference type="Google" id="ProtNLM"/>
    </source>
</evidence>
<keyword evidence="1" id="KW-0812">Transmembrane</keyword>
<organism evidence="2 3">
    <name type="scientific">Galerina marginata (strain CBS 339.88)</name>
    <dbReference type="NCBI Taxonomy" id="685588"/>
    <lineage>
        <taxon>Eukaryota</taxon>
        <taxon>Fungi</taxon>
        <taxon>Dikarya</taxon>
        <taxon>Basidiomycota</taxon>
        <taxon>Agaricomycotina</taxon>
        <taxon>Agaricomycetes</taxon>
        <taxon>Agaricomycetidae</taxon>
        <taxon>Agaricales</taxon>
        <taxon>Agaricineae</taxon>
        <taxon>Strophariaceae</taxon>
        <taxon>Galerina</taxon>
    </lineage>
</organism>
<protein>
    <recommendedName>
        <fullName evidence="4">Transmembrane protein</fullName>
    </recommendedName>
</protein>
<sequence>MVAGAAGSRVLRIGSFRIRSPSLLGSKARMGTVGNFLLDIPSSALDLQLLTLPSRMGRCLYSRAVQLSFSWSFHGCKRGLVVHIFSVSADAVCSHYLDRPTIERVFVDPFLLFTLFISSFPFSFFSLILPCCTIFVFQTLLFIFRSPLSVHLRVLRQSHFVPTSPPSPSV</sequence>
<keyword evidence="1" id="KW-1133">Transmembrane helix</keyword>
<keyword evidence="3" id="KW-1185">Reference proteome</keyword>
<accession>A0A067T0R9</accession>
<gene>
    <name evidence="2" type="ORF">GALMADRAFT_453971</name>
</gene>